<sequence>MVLSGTPGDLLPPDEHLSLIEEAEGSLPEIDPLTAELSFLSDAIADLNTDRPPEFTDGRPTLEGLPIDPSSLVAAAVPAYLIAGEADRFMPRAAIEAVAERLEGPDYAIVSGAGHSPNFERPERFNRLVGDFLDENSSF</sequence>
<dbReference type="Gene3D" id="3.40.50.1820">
    <property type="entry name" value="alpha/beta hydrolase"/>
    <property type="match status" value="1"/>
</dbReference>
<evidence type="ECO:0000259" key="1">
    <source>
        <dbReference type="Pfam" id="PF12697"/>
    </source>
</evidence>
<dbReference type="SUPFAM" id="SSF53474">
    <property type="entry name" value="alpha/beta-Hydrolases"/>
    <property type="match status" value="1"/>
</dbReference>
<accession>A0A7D5GP00</accession>
<proteinExistence type="predicted"/>
<dbReference type="KEGG" id="haly:HYG82_19725"/>
<dbReference type="EMBL" id="CP058601">
    <property type="protein sequence ID" value="QLG51292.1"/>
    <property type="molecule type" value="Genomic_DNA"/>
</dbReference>
<evidence type="ECO:0000313" key="3">
    <source>
        <dbReference type="Proteomes" id="UP000509241"/>
    </source>
</evidence>
<reference evidence="2 3" key="1">
    <citation type="submission" date="2020-07" db="EMBL/GenBank/DDBJ databases">
        <authorList>
            <person name="Cui H."/>
        </authorList>
    </citation>
    <scope>NUCLEOTIDE SEQUENCE [LARGE SCALE GENOMIC DNA]</scope>
    <source>
        <strain evidence="2 3">YPL8</strain>
    </source>
</reference>
<dbReference type="Proteomes" id="UP000509241">
    <property type="component" value="Chromosome"/>
</dbReference>
<name>A0A7D5GP00_9EURY</name>
<keyword evidence="3" id="KW-1185">Reference proteome</keyword>
<evidence type="ECO:0000313" key="2">
    <source>
        <dbReference type="EMBL" id="QLG51292.1"/>
    </source>
</evidence>
<dbReference type="InterPro" id="IPR000073">
    <property type="entry name" value="AB_hydrolase_1"/>
</dbReference>
<dbReference type="Pfam" id="PF12697">
    <property type="entry name" value="Abhydrolase_6"/>
    <property type="match status" value="1"/>
</dbReference>
<gene>
    <name evidence="2" type="ORF">HYG82_19725</name>
</gene>
<feature type="domain" description="AB hydrolase-1" evidence="1">
    <location>
        <begin position="40"/>
        <end position="127"/>
    </location>
</feature>
<dbReference type="AlphaFoldDB" id="A0A7D5GP00"/>
<dbReference type="OrthoDB" id="111592at2157"/>
<protein>
    <submittedName>
        <fullName evidence="2">Alpha/beta fold hydrolase</fullName>
    </submittedName>
</protein>
<keyword evidence="2" id="KW-0378">Hydrolase</keyword>
<dbReference type="GO" id="GO:0016787">
    <property type="term" value="F:hydrolase activity"/>
    <property type="evidence" value="ECO:0007669"/>
    <property type="project" value="UniProtKB-KW"/>
</dbReference>
<organism evidence="2 3">
    <name type="scientific">Natrinema halophilum</name>
    <dbReference type="NCBI Taxonomy" id="1699371"/>
    <lineage>
        <taxon>Archaea</taxon>
        <taxon>Methanobacteriati</taxon>
        <taxon>Methanobacteriota</taxon>
        <taxon>Stenosarchaea group</taxon>
        <taxon>Halobacteria</taxon>
        <taxon>Halobacteriales</taxon>
        <taxon>Natrialbaceae</taxon>
        <taxon>Natrinema</taxon>
    </lineage>
</organism>
<dbReference type="InterPro" id="IPR029058">
    <property type="entry name" value="AB_hydrolase_fold"/>
</dbReference>